<keyword evidence="3" id="KW-1185">Reference proteome</keyword>
<dbReference type="Proteomes" id="UP000204584">
    <property type="component" value="Segment"/>
</dbReference>
<feature type="region of interest" description="Disordered" evidence="1">
    <location>
        <begin position="1"/>
        <end position="31"/>
    </location>
</feature>
<feature type="compositionally biased region" description="Acidic residues" evidence="1">
    <location>
        <begin position="285"/>
        <end position="294"/>
    </location>
</feature>
<evidence type="ECO:0000313" key="3">
    <source>
        <dbReference type="Proteomes" id="UP000204584"/>
    </source>
</evidence>
<gene>
    <name evidence="2" type="ORF">psal_cds_1262</name>
</gene>
<sequence>MFWRRARAKARKAPDAAPAAGGRHEPARPSYDDVDYWEGKLNPWSGSRSAKPHAQPRSMHGAADAASRTRHFAESPADARGVGQCIVEPPDAPYAAGFTNRAGLITAAAFDARVPHEARLVLAVGEARVPVAFDVREVVGAIGREGLYRSTVATCLMGEADLVRARKGARTAREHEIARLLFRPPRVQAVVDAYGAWGLAAAREATPDRHWVPTRGPGLPAVALGARPAVVAPGTAGPEATRPQGPPTPFATYGDATAYDMGYIDMYGDDQDGDDDNNNNNYDAYYDDDDGYAD</sequence>
<evidence type="ECO:0000313" key="2">
    <source>
        <dbReference type="EMBL" id="AGO85606.1"/>
    </source>
</evidence>
<feature type="region of interest" description="Disordered" evidence="1">
    <location>
        <begin position="45"/>
        <end position="72"/>
    </location>
</feature>
<evidence type="ECO:0000256" key="1">
    <source>
        <dbReference type="SAM" id="MobiDB-lite"/>
    </source>
</evidence>
<feature type="compositionally biased region" description="Basic residues" evidence="1">
    <location>
        <begin position="1"/>
        <end position="11"/>
    </location>
</feature>
<dbReference type="GeneID" id="16607393"/>
<organism evidence="2 3">
    <name type="scientific">Pandoravirus salinus</name>
    <dbReference type="NCBI Taxonomy" id="1349410"/>
    <lineage>
        <taxon>Viruses</taxon>
        <taxon>Pandoravirus</taxon>
    </lineage>
</organism>
<dbReference type="EMBL" id="KC977571">
    <property type="protein sequence ID" value="AGO85606.1"/>
    <property type="molecule type" value="Genomic_DNA"/>
</dbReference>
<proteinExistence type="predicted"/>
<feature type="compositionally biased region" description="Basic and acidic residues" evidence="1">
    <location>
        <begin position="22"/>
        <end position="31"/>
    </location>
</feature>
<dbReference type="KEGG" id="vg:16607393"/>
<feature type="region of interest" description="Disordered" evidence="1">
    <location>
        <begin position="265"/>
        <end position="294"/>
    </location>
</feature>
<feature type="compositionally biased region" description="Acidic residues" evidence="1">
    <location>
        <begin position="267"/>
        <end position="277"/>
    </location>
</feature>
<protein>
    <submittedName>
        <fullName evidence="2">Uncharacterized protein</fullName>
    </submittedName>
</protein>
<name>S4W1D5_9VIRU</name>
<reference evidence="2 3" key="1">
    <citation type="journal article" date="2013" name="Science">
        <title>Pandoraviruses: amoeba viruses with genomes up to 2.5 Mb reaching that of parasitic eukaryotes.</title>
        <authorList>
            <person name="Philippe N."/>
            <person name="Legendre M."/>
            <person name="Doutre G."/>
            <person name="Coute Y."/>
            <person name="Poirot O."/>
            <person name="Lescot M."/>
            <person name="Arslan D."/>
            <person name="Seltzer V."/>
            <person name="Bertaux L."/>
            <person name="Bruley C."/>
            <person name="Garin J."/>
            <person name="Claverie J.M."/>
            <person name="Abergel C."/>
        </authorList>
    </citation>
    <scope>NUCLEOTIDE SEQUENCE [LARGE SCALE GENOMIC DNA]</scope>
</reference>
<dbReference type="RefSeq" id="YP_008438685.1">
    <property type="nucleotide sequence ID" value="NC_022098.1"/>
</dbReference>
<accession>S4W1D5</accession>